<evidence type="ECO:0000313" key="2">
    <source>
        <dbReference type="Proteomes" id="UP001156905"/>
    </source>
</evidence>
<name>A0ABQ6ASS4_9BRAD</name>
<evidence type="ECO:0000313" key="1">
    <source>
        <dbReference type="EMBL" id="GLR85282.1"/>
    </source>
</evidence>
<protein>
    <recommendedName>
        <fullName evidence="3">Tetratricopeptide repeat protein</fullName>
    </recommendedName>
</protein>
<dbReference type="EMBL" id="BSOW01000005">
    <property type="protein sequence ID" value="GLR85282.1"/>
    <property type="molecule type" value="Genomic_DNA"/>
</dbReference>
<dbReference type="Gene3D" id="1.25.40.10">
    <property type="entry name" value="Tetratricopeptide repeat domain"/>
    <property type="match status" value="1"/>
</dbReference>
<dbReference type="InterPro" id="IPR011990">
    <property type="entry name" value="TPR-like_helical_dom_sf"/>
</dbReference>
<dbReference type="Proteomes" id="UP001156905">
    <property type="component" value="Unassembled WGS sequence"/>
</dbReference>
<organism evidence="1 2">
    <name type="scientific">Bradyrhizobium iriomotense</name>
    <dbReference type="NCBI Taxonomy" id="441950"/>
    <lineage>
        <taxon>Bacteria</taxon>
        <taxon>Pseudomonadati</taxon>
        <taxon>Pseudomonadota</taxon>
        <taxon>Alphaproteobacteria</taxon>
        <taxon>Hyphomicrobiales</taxon>
        <taxon>Nitrobacteraceae</taxon>
        <taxon>Bradyrhizobium</taxon>
    </lineage>
</organism>
<sequence length="302" mass="33935">MRDPTQLRTALFGAVLTKNMDQLERLSAAYFRDIITNFSAWQNVPVELRDSEIAMQNWGRCLLTVAETLEGQGHPEAMQMLIGDSSDEEVWRTLELGLSQAEAFHTTGQFREELSVLSELVASFSRAPGSWNERIRAKLFASIATAHLELGELDDAYRSTRRALDECVNSGDSEGIEVYRKNLEFIDSKRLIASHDPEFMRRLIDAQRLSDSGQFDISNDRLQELLHQATGNPDHTRFLGKIWGLMGFNLFKSHDTLGARAFTAKALDACRSSKDAHGITVYEFNLAFIDKNIGARPNSTSS</sequence>
<dbReference type="RefSeq" id="WP_284264219.1">
    <property type="nucleotide sequence ID" value="NZ_BSOW01000005.1"/>
</dbReference>
<comment type="caution">
    <text evidence="1">The sequence shown here is derived from an EMBL/GenBank/DDBJ whole genome shotgun (WGS) entry which is preliminary data.</text>
</comment>
<proteinExistence type="predicted"/>
<keyword evidence="2" id="KW-1185">Reference proteome</keyword>
<reference evidence="2" key="1">
    <citation type="journal article" date="2019" name="Int. J. Syst. Evol. Microbiol.">
        <title>The Global Catalogue of Microorganisms (GCM) 10K type strain sequencing project: providing services to taxonomists for standard genome sequencing and annotation.</title>
        <authorList>
            <consortium name="The Broad Institute Genomics Platform"/>
            <consortium name="The Broad Institute Genome Sequencing Center for Infectious Disease"/>
            <person name="Wu L."/>
            <person name="Ma J."/>
        </authorList>
    </citation>
    <scope>NUCLEOTIDE SEQUENCE [LARGE SCALE GENOMIC DNA]</scope>
    <source>
        <strain evidence="2">NBRC 102520</strain>
    </source>
</reference>
<evidence type="ECO:0008006" key="3">
    <source>
        <dbReference type="Google" id="ProtNLM"/>
    </source>
</evidence>
<accession>A0ABQ6ASS4</accession>
<gene>
    <name evidence="1" type="ORF">GCM10007857_19920</name>
</gene>